<dbReference type="EMBL" id="BAAAQW010000002">
    <property type="protein sequence ID" value="GAA2197129.1"/>
    <property type="molecule type" value="Genomic_DNA"/>
</dbReference>
<organism evidence="4 5">
    <name type="scientific">Sinomonas flava</name>
    <dbReference type="NCBI Taxonomy" id="496857"/>
    <lineage>
        <taxon>Bacteria</taxon>
        <taxon>Bacillati</taxon>
        <taxon>Actinomycetota</taxon>
        <taxon>Actinomycetes</taxon>
        <taxon>Micrococcales</taxon>
        <taxon>Micrococcaceae</taxon>
        <taxon>Sinomonas</taxon>
    </lineage>
</organism>
<dbReference type="Gene3D" id="1.10.10.10">
    <property type="entry name" value="Winged helix-like DNA-binding domain superfamily/Winged helix DNA-binding domain"/>
    <property type="match status" value="1"/>
</dbReference>
<gene>
    <name evidence="4" type="ORF">GCM10009849_04900</name>
</gene>
<dbReference type="PANTHER" id="PTHR34580:SF1">
    <property type="entry name" value="PROTEIN PAFC"/>
    <property type="match status" value="1"/>
</dbReference>
<feature type="domain" description="WYL" evidence="1">
    <location>
        <begin position="158"/>
        <end position="221"/>
    </location>
</feature>
<dbReference type="InterPro" id="IPR057727">
    <property type="entry name" value="WCX_dom"/>
</dbReference>
<dbReference type="Proteomes" id="UP001500432">
    <property type="component" value="Unassembled WGS sequence"/>
</dbReference>
<dbReference type="InterPro" id="IPR036390">
    <property type="entry name" value="WH_DNA-bd_sf"/>
</dbReference>
<dbReference type="Pfam" id="PF25583">
    <property type="entry name" value="WCX"/>
    <property type="match status" value="2"/>
</dbReference>
<dbReference type="Pfam" id="PF13280">
    <property type="entry name" value="WYL"/>
    <property type="match status" value="2"/>
</dbReference>
<feature type="domain" description="WCX" evidence="3">
    <location>
        <begin position="580"/>
        <end position="651"/>
    </location>
</feature>
<evidence type="ECO:0000259" key="3">
    <source>
        <dbReference type="Pfam" id="PF25583"/>
    </source>
</evidence>
<sequence>MSEAKTSRLLNLLIALLHTELGLSRDRILRDIYGYDPAFGEEPDDEDPEKVAVLRKFERDKNDLRAMGAVILEEQGFERWDSTEEVPKYRIDPKGFSLPPQQFTAEESTWLALAALACDDAVAGADAQRALRRLEAAGALPETPPSQVQPRVRLDPHWLALTDAAARGAEVTFDYHATSTGETRRRRVQPWGLGQRFGQWYLAGHDIDRGGQRVFRLSRIRGNVGVGEPGVFAPPAEGALQRALDGLDAVPERRARLRVAEDRALELRRHWEPHGPGPAGWDIGDLAYRDVSFAAERISGFGDAVVVEDPPELAAEVIARLRGALDALGSRGAAEVAQTRPTRKITSGQERLERLMDLVPFLLGGPVTVEDIAERFGMTQRQVTQALDLLQEAGPIDSAGFQSYIEILVEDGVVTVANADELARPRRLSPGEAVALQLGLKALLPLAGREATDALLRLADRVGAVAVAGGQGLPQVDVRSEPQRNAELIPLLSSAARAGATLLLRYINPTKDEVTERRINPLGLFSDGDRWYVNSYCHRAQARRVFRVDRIESVEPAESLPLPEGFEPGTGSVFMRGPDDVEVTIRLAPQARWVESSYETEDGRDLVDGSRRVRLHVADLAWLPAFLAPFGGAAALEGPPDAVEAARAWLVSALARYGGATPTR</sequence>
<comment type="caution">
    <text evidence="4">The sequence shown here is derived from an EMBL/GenBank/DDBJ whole genome shotgun (WGS) entry which is preliminary data.</text>
</comment>
<feature type="domain" description="WCX" evidence="3">
    <location>
        <begin position="253"/>
        <end position="325"/>
    </location>
</feature>
<accession>A0ABN3BKR3</accession>
<evidence type="ECO:0000313" key="4">
    <source>
        <dbReference type="EMBL" id="GAA2197129.1"/>
    </source>
</evidence>
<reference evidence="4 5" key="1">
    <citation type="journal article" date="2019" name="Int. J. Syst. Evol. Microbiol.">
        <title>The Global Catalogue of Microorganisms (GCM) 10K type strain sequencing project: providing services to taxonomists for standard genome sequencing and annotation.</title>
        <authorList>
            <consortium name="The Broad Institute Genomics Platform"/>
            <consortium name="The Broad Institute Genome Sequencing Center for Infectious Disease"/>
            <person name="Wu L."/>
            <person name="Ma J."/>
        </authorList>
    </citation>
    <scope>NUCLEOTIDE SEQUENCE [LARGE SCALE GENOMIC DNA]</scope>
    <source>
        <strain evidence="4 5">JCM 16034</strain>
    </source>
</reference>
<protein>
    <submittedName>
        <fullName evidence="4">WYL domain-containing protein</fullName>
    </submittedName>
</protein>
<dbReference type="InterPro" id="IPR026881">
    <property type="entry name" value="WYL_dom"/>
</dbReference>
<dbReference type="InterPro" id="IPR036388">
    <property type="entry name" value="WH-like_DNA-bd_sf"/>
</dbReference>
<dbReference type="Pfam" id="PF19187">
    <property type="entry name" value="HTH_PafC"/>
    <property type="match status" value="1"/>
</dbReference>
<dbReference type="PROSITE" id="PS52050">
    <property type="entry name" value="WYL"/>
    <property type="match status" value="2"/>
</dbReference>
<dbReference type="PANTHER" id="PTHR34580">
    <property type="match status" value="1"/>
</dbReference>
<feature type="domain" description="WYL" evidence="1">
    <location>
        <begin position="489"/>
        <end position="556"/>
    </location>
</feature>
<feature type="domain" description="PafC HTH" evidence="2">
    <location>
        <begin position="350"/>
        <end position="462"/>
    </location>
</feature>
<dbReference type="InterPro" id="IPR051534">
    <property type="entry name" value="CBASS_pafABC_assoc_protein"/>
</dbReference>
<dbReference type="SUPFAM" id="SSF46785">
    <property type="entry name" value="Winged helix' DNA-binding domain"/>
    <property type="match status" value="1"/>
</dbReference>
<evidence type="ECO:0000313" key="5">
    <source>
        <dbReference type="Proteomes" id="UP001500432"/>
    </source>
</evidence>
<evidence type="ECO:0000259" key="2">
    <source>
        <dbReference type="Pfam" id="PF19187"/>
    </source>
</evidence>
<name>A0ABN3BKR3_9MICC</name>
<dbReference type="InterPro" id="IPR043839">
    <property type="entry name" value="PafC_HTH"/>
</dbReference>
<evidence type="ECO:0000259" key="1">
    <source>
        <dbReference type="Pfam" id="PF13280"/>
    </source>
</evidence>
<keyword evidence="5" id="KW-1185">Reference proteome</keyword>
<proteinExistence type="predicted"/>